<protein>
    <recommendedName>
        <fullName evidence="7">Beta-lactamase-related domain-containing protein</fullName>
    </recommendedName>
</protein>
<evidence type="ECO:0000259" key="3">
    <source>
        <dbReference type="Pfam" id="PF00144"/>
    </source>
</evidence>
<dbReference type="HOGENOM" id="CLU_020027_14_2_1"/>
<dbReference type="EMBL" id="CDHN01000006">
    <property type="protein sequence ID" value="CEJ94113.1"/>
    <property type="molecule type" value="Genomic_DNA"/>
</dbReference>
<reference evidence="5 6" key="1">
    <citation type="journal article" date="2015" name="Genome Announc.">
        <title>Draft Genome Sequence and Gene Annotation of the Entomopathogenic Fungus Verticillium hemipterigenum.</title>
        <authorList>
            <person name="Horn F."/>
            <person name="Habel A."/>
            <person name="Scharf D.H."/>
            <person name="Dworschak J."/>
            <person name="Brakhage A.A."/>
            <person name="Guthke R."/>
            <person name="Hertweck C."/>
            <person name="Linde J."/>
        </authorList>
    </citation>
    <scope>NUCLEOTIDE SEQUENCE [LARGE SCALE GENOMIC DNA]</scope>
</reference>
<dbReference type="STRING" id="1531966.A0A0A1TQR5"/>
<feature type="domain" description="Peptidase S12 Pab87-related C-terminal" evidence="4">
    <location>
        <begin position="426"/>
        <end position="533"/>
    </location>
</feature>
<dbReference type="PANTHER" id="PTHR46825:SF14">
    <property type="entry name" value="BETA-LACTAMASE-RELATED DOMAIN-CONTAINING PROTEIN"/>
    <property type="match status" value="1"/>
</dbReference>
<name>A0A0A1TQR5_9HYPO</name>
<dbReference type="Pfam" id="PF00144">
    <property type="entry name" value="Beta-lactamase"/>
    <property type="match status" value="1"/>
</dbReference>
<proteinExistence type="inferred from homology"/>
<organism evidence="5 6">
    <name type="scientific">[Torrubiella] hemipterigena</name>
    <dbReference type="NCBI Taxonomy" id="1531966"/>
    <lineage>
        <taxon>Eukaryota</taxon>
        <taxon>Fungi</taxon>
        <taxon>Dikarya</taxon>
        <taxon>Ascomycota</taxon>
        <taxon>Pezizomycotina</taxon>
        <taxon>Sordariomycetes</taxon>
        <taxon>Hypocreomycetidae</taxon>
        <taxon>Hypocreales</taxon>
        <taxon>Clavicipitaceae</taxon>
        <taxon>Clavicipitaceae incertae sedis</taxon>
        <taxon>'Torrubiella' clade</taxon>
    </lineage>
</organism>
<feature type="domain" description="Beta-lactamase-related" evidence="3">
    <location>
        <begin position="23"/>
        <end position="371"/>
    </location>
</feature>
<sequence>MSSPDNNSTALLQRIKALDPVIESIGKVAGAPGISVSVIHNGKRIHQANFGFANVEAKKPVTGQTQFPIGTMAKTFTASAISALVAEGKLKWNTPIKTIIPELKTASSVITDNLTIVDLLSHRSGLGRSNFWWQGAEAKLLLEKDQFLTYYNALPVTSQFRTDWAYSNWGYALAGEVIERLSGMSYGEYLKKAVYEPLQLQHTTAQPIDPSHGANVAKPYAALDDASLHLMPQPPINDTTVMAAALGGVSSADDLTAYSIALLQSFRDEAGLQKSESPSAIHHGLQQLSGHIFTAKALLEKSYAMGWYRTQLPNTVLGMGWNSLYVKKMPTIVPRTHAGPLVAHGGSLPGYHVSMALLPESNSGVVICTNSIALGDVSGWVSMAVIEALVDTPEPSDYLTLAKEAAANASLNVKRLQQKLDAERTVDTTTRSADEYVGRYKDSKRDWYIEVRKCGEKSSSGLEVAFQGLDSQAWSLSHYQHDTFLWLASREEQAKRGRMVTYPLVADHFKLTFEAGPGSDGKIDRLLWKNEAGASLEEQYFIKQQS</sequence>
<dbReference type="OrthoDB" id="10250282at2759"/>
<dbReference type="Gene3D" id="3.40.710.10">
    <property type="entry name" value="DD-peptidase/beta-lactamase superfamily"/>
    <property type="match status" value="1"/>
</dbReference>
<dbReference type="InterPro" id="IPR050491">
    <property type="entry name" value="AmpC-like"/>
</dbReference>
<evidence type="ECO:0000259" key="4">
    <source>
        <dbReference type="Pfam" id="PF11954"/>
    </source>
</evidence>
<feature type="coiled-coil region" evidence="2">
    <location>
        <begin position="399"/>
        <end position="426"/>
    </location>
</feature>
<evidence type="ECO:0000313" key="5">
    <source>
        <dbReference type="EMBL" id="CEJ94113.1"/>
    </source>
</evidence>
<gene>
    <name evidence="5" type="ORF">VHEMI09664</name>
</gene>
<dbReference type="Pfam" id="PF11954">
    <property type="entry name" value="DUF3471"/>
    <property type="match status" value="1"/>
</dbReference>
<dbReference type="InterPro" id="IPR001466">
    <property type="entry name" value="Beta-lactam-related"/>
</dbReference>
<dbReference type="AlphaFoldDB" id="A0A0A1TQR5"/>
<evidence type="ECO:0008006" key="7">
    <source>
        <dbReference type="Google" id="ProtNLM"/>
    </source>
</evidence>
<comment type="similarity">
    <text evidence="1">Belongs to the peptidase S12 family.</text>
</comment>
<evidence type="ECO:0000313" key="6">
    <source>
        <dbReference type="Proteomes" id="UP000039046"/>
    </source>
</evidence>
<accession>A0A0A1TQR5</accession>
<dbReference type="SUPFAM" id="SSF56601">
    <property type="entry name" value="beta-lactamase/transpeptidase-like"/>
    <property type="match status" value="1"/>
</dbReference>
<evidence type="ECO:0000256" key="1">
    <source>
        <dbReference type="ARBA" id="ARBA00038215"/>
    </source>
</evidence>
<dbReference type="Proteomes" id="UP000039046">
    <property type="component" value="Unassembled WGS sequence"/>
</dbReference>
<dbReference type="InterPro" id="IPR012338">
    <property type="entry name" value="Beta-lactam/transpept-like"/>
</dbReference>
<keyword evidence="2" id="KW-0175">Coiled coil</keyword>
<evidence type="ECO:0000256" key="2">
    <source>
        <dbReference type="SAM" id="Coils"/>
    </source>
</evidence>
<dbReference type="InterPro" id="IPR021860">
    <property type="entry name" value="Peptidase_S12_Pab87-rel_C"/>
</dbReference>
<keyword evidence="6" id="KW-1185">Reference proteome</keyword>
<dbReference type="PANTHER" id="PTHR46825">
    <property type="entry name" value="D-ALANYL-D-ALANINE-CARBOXYPEPTIDASE/ENDOPEPTIDASE AMPH"/>
    <property type="match status" value="1"/>
</dbReference>